<feature type="compositionally biased region" description="Polar residues" evidence="1">
    <location>
        <begin position="155"/>
        <end position="164"/>
    </location>
</feature>
<dbReference type="RefSeq" id="XP_008716357.1">
    <property type="nucleotide sequence ID" value="XM_008718135.1"/>
</dbReference>
<organism evidence="2 3">
    <name type="scientific">Cyphellophora europaea (strain CBS 101466)</name>
    <name type="common">Phialophora europaea</name>
    <dbReference type="NCBI Taxonomy" id="1220924"/>
    <lineage>
        <taxon>Eukaryota</taxon>
        <taxon>Fungi</taxon>
        <taxon>Dikarya</taxon>
        <taxon>Ascomycota</taxon>
        <taxon>Pezizomycotina</taxon>
        <taxon>Eurotiomycetes</taxon>
        <taxon>Chaetothyriomycetidae</taxon>
        <taxon>Chaetothyriales</taxon>
        <taxon>Cyphellophoraceae</taxon>
        <taxon>Cyphellophora</taxon>
    </lineage>
</organism>
<feature type="compositionally biased region" description="Basic and acidic residues" evidence="1">
    <location>
        <begin position="74"/>
        <end position="84"/>
    </location>
</feature>
<reference evidence="2 3" key="1">
    <citation type="submission" date="2013-03" db="EMBL/GenBank/DDBJ databases">
        <title>The Genome Sequence of Phialophora europaea CBS 101466.</title>
        <authorList>
            <consortium name="The Broad Institute Genomics Platform"/>
            <person name="Cuomo C."/>
            <person name="de Hoog S."/>
            <person name="Gorbushina A."/>
            <person name="Walker B."/>
            <person name="Young S.K."/>
            <person name="Zeng Q."/>
            <person name="Gargeya S."/>
            <person name="Fitzgerald M."/>
            <person name="Haas B."/>
            <person name="Abouelleil A."/>
            <person name="Allen A.W."/>
            <person name="Alvarado L."/>
            <person name="Arachchi H.M."/>
            <person name="Berlin A.M."/>
            <person name="Chapman S.B."/>
            <person name="Gainer-Dewar J."/>
            <person name="Goldberg J."/>
            <person name="Griggs A."/>
            <person name="Gujja S."/>
            <person name="Hansen M."/>
            <person name="Howarth C."/>
            <person name="Imamovic A."/>
            <person name="Ireland A."/>
            <person name="Larimer J."/>
            <person name="McCowan C."/>
            <person name="Murphy C."/>
            <person name="Pearson M."/>
            <person name="Poon T.W."/>
            <person name="Priest M."/>
            <person name="Roberts A."/>
            <person name="Saif S."/>
            <person name="Shea T."/>
            <person name="Sisk P."/>
            <person name="Sykes S."/>
            <person name="Wortman J."/>
            <person name="Nusbaum C."/>
            <person name="Birren B."/>
        </authorList>
    </citation>
    <scope>NUCLEOTIDE SEQUENCE [LARGE SCALE GENOMIC DNA]</scope>
    <source>
        <strain evidence="2 3">CBS 101466</strain>
    </source>
</reference>
<feature type="compositionally biased region" description="Basic and acidic residues" evidence="1">
    <location>
        <begin position="188"/>
        <end position="198"/>
    </location>
</feature>
<keyword evidence="3" id="KW-1185">Reference proteome</keyword>
<name>W2S1B8_CYPE1</name>
<feature type="region of interest" description="Disordered" evidence="1">
    <location>
        <begin position="1"/>
        <end position="214"/>
    </location>
</feature>
<dbReference type="InParanoid" id="W2S1B8"/>
<dbReference type="EMBL" id="KB822719">
    <property type="protein sequence ID" value="ETN41848.1"/>
    <property type="molecule type" value="Genomic_DNA"/>
</dbReference>
<sequence>MVLLAAPSSSRINIVDSRRVNGDSRANPSGRDTRHEQSAQHPKADPRYDESRYTNYKDSYVSTIAAARGGRPSESLRKIDDRPPRSQSTRQPSRRESHSKVSQISRRREESRHTAMGDRDPYTADHRGESRHTTRDSRTNGRSVHQEVARRDEAPSSTQMVRQSTRGDDSRHTTRNPGQTEVGNAMRSELDAVVRKGETPTVKDSTRRLERRNSRSIASRITQALMPDCRSRSISNAMGVMRLSDDGESTVRPRQRVMASRSERRPSRSSVRGFADMMDVSNAVAERCLTKMRGGDTDTRTSRRQSRPAASGNDDGDLIKISESEWHRMQKSADAVQYNEDGSRREVGAITKGGFRYRAVGGGYYGSDSE</sequence>
<feature type="compositionally biased region" description="Basic and acidic residues" evidence="1">
    <location>
        <begin position="204"/>
        <end position="213"/>
    </location>
</feature>
<feature type="compositionally biased region" description="Basic and acidic residues" evidence="1">
    <location>
        <begin position="31"/>
        <end position="52"/>
    </location>
</feature>
<dbReference type="HOGENOM" id="CLU_748066_0_0_1"/>
<feature type="compositionally biased region" description="Basic and acidic residues" evidence="1">
    <location>
        <begin position="106"/>
        <end position="154"/>
    </location>
</feature>
<evidence type="ECO:0000256" key="1">
    <source>
        <dbReference type="SAM" id="MobiDB-lite"/>
    </source>
</evidence>
<protein>
    <submittedName>
        <fullName evidence="2">Uncharacterized protein</fullName>
    </submittedName>
</protein>
<evidence type="ECO:0000313" key="2">
    <source>
        <dbReference type="EMBL" id="ETN41848.1"/>
    </source>
</evidence>
<dbReference type="GeneID" id="19971126"/>
<feature type="region of interest" description="Disordered" evidence="1">
    <location>
        <begin position="290"/>
        <end position="318"/>
    </location>
</feature>
<dbReference type="VEuPathDB" id="FungiDB:HMPREF1541_03787"/>
<evidence type="ECO:0000313" key="3">
    <source>
        <dbReference type="Proteomes" id="UP000030752"/>
    </source>
</evidence>
<proteinExistence type="predicted"/>
<dbReference type="Proteomes" id="UP000030752">
    <property type="component" value="Unassembled WGS sequence"/>
</dbReference>
<gene>
    <name evidence="2" type="ORF">HMPREF1541_03787</name>
</gene>
<accession>W2S1B8</accession>
<dbReference type="AlphaFoldDB" id="W2S1B8"/>
<feature type="region of interest" description="Disordered" evidence="1">
    <location>
        <begin position="245"/>
        <end position="271"/>
    </location>
</feature>
<feature type="compositionally biased region" description="Polar residues" evidence="1">
    <location>
        <begin position="53"/>
        <end position="62"/>
    </location>
</feature>